<comment type="caution">
    <text evidence="7">The sequence shown here is derived from an EMBL/GenBank/DDBJ whole genome shotgun (WGS) entry which is preliminary data.</text>
</comment>
<dbReference type="AlphaFoldDB" id="A0AAW0PBG2"/>
<proteinExistence type="inferred from homology"/>
<organism evidence="7 8">
    <name type="scientific">Mugilogobius chulae</name>
    <name type="common">yellowstripe goby</name>
    <dbReference type="NCBI Taxonomy" id="88201"/>
    <lineage>
        <taxon>Eukaryota</taxon>
        <taxon>Metazoa</taxon>
        <taxon>Chordata</taxon>
        <taxon>Craniata</taxon>
        <taxon>Vertebrata</taxon>
        <taxon>Euteleostomi</taxon>
        <taxon>Actinopterygii</taxon>
        <taxon>Neopterygii</taxon>
        <taxon>Teleostei</taxon>
        <taxon>Neoteleostei</taxon>
        <taxon>Acanthomorphata</taxon>
        <taxon>Gobiaria</taxon>
        <taxon>Gobiiformes</taxon>
        <taxon>Gobioidei</taxon>
        <taxon>Gobiidae</taxon>
        <taxon>Gobionellinae</taxon>
        <taxon>Mugilogobius</taxon>
    </lineage>
</organism>
<evidence type="ECO:0000256" key="1">
    <source>
        <dbReference type="ARBA" id="ARBA00004141"/>
    </source>
</evidence>
<comment type="subcellular location">
    <subcellularLocation>
        <location evidence="1 6">Membrane</location>
        <topology evidence="1 6">Multi-pass membrane protein</topology>
    </subcellularLocation>
</comment>
<keyword evidence="4 6" id="KW-1133">Transmembrane helix</keyword>
<dbReference type="InterPro" id="IPR018629">
    <property type="entry name" value="XK-rel"/>
</dbReference>
<reference evidence="8" key="1">
    <citation type="submission" date="2024-04" db="EMBL/GenBank/DDBJ databases">
        <title>Salinicola lusitanus LLJ914,a marine bacterium isolated from the Okinawa Trough.</title>
        <authorList>
            <person name="Li J."/>
        </authorList>
    </citation>
    <scope>NUCLEOTIDE SEQUENCE [LARGE SCALE GENOMIC DNA]</scope>
</reference>
<evidence type="ECO:0000256" key="4">
    <source>
        <dbReference type="ARBA" id="ARBA00022989"/>
    </source>
</evidence>
<protein>
    <recommendedName>
        <fullName evidence="6">XK-related protein</fullName>
    </recommendedName>
</protein>
<feature type="transmembrane region" description="Helical" evidence="6">
    <location>
        <begin position="35"/>
        <end position="59"/>
    </location>
</feature>
<name>A0AAW0PBG2_9GOBI</name>
<dbReference type="GO" id="GO:0005886">
    <property type="term" value="C:plasma membrane"/>
    <property type="evidence" value="ECO:0007669"/>
    <property type="project" value="UniProtKB-ARBA"/>
</dbReference>
<evidence type="ECO:0000256" key="5">
    <source>
        <dbReference type="ARBA" id="ARBA00023136"/>
    </source>
</evidence>
<feature type="transmembrane region" description="Helical" evidence="6">
    <location>
        <begin position="100"/>
        <end position="121"/>
    </location>
</feature>
<comment type="similarity">
    <text evidence="2 6">Belongs to the XK family.</text>
</comment>
<dbReference type="PANTHER" id="PTHR14297">
    <property type="entry name" value="MEMBRANE TRANSPORT PROTEIN XK FAMILY MEMBER"/>
    <property type="match status" value="1"/>
</dbReference>
<evidence type="ECO:0000256" key="6">
    <source>
        <dbReference type="RuleBase" id="RU910716"/>
    </source>
</evidence>
<evidence type="ECO:0000256" key="2">
    <source>
        <dbReference type="ARBA" id="ARBA00008789"/>
    </source>
</evidence>
<dbReference type="Proteomes" id="UP001460270">
    <property type="component" value="Unassembled WGS sequence"/>
</dbReference>
<keyword evidence="5 6" id="KW-0472">Membrane</keyword>
<dbReference type="EMBL" id="JBBPFD010000006">
    <property type="protein sequence ID" value="KAK7922504.1"/>
    <property type="molecule type" value="Genomic_DNA"/>
</dbReference>
<evidence type="ECO:0000313" key="8">
    <source>
        <dbReference type="Proteomes" id="UP001460270"/>
    </source>
</evidence>
<accession>A0AAW0PBG2</accession>
<dbReference type="PANTHER" id="PTHR14297:SF4">
    <property type="entry name" value="XK-RELATED PROTEIN 2"/>
    <property type="match status" value="1"/>
</dbReference>
<evidence type="ECO:0000256" key="3">
    <source>
        <dbReference type="ARBA" id="ARBA00022692"/>
    </source>
</evidence>
<dbReference type="InterPro" id="IPR051773">
    <property type="entry name" value="XK-related_adapter"/>
</dbReference>
<feature type="transmembrane region" description="Helical" evidence="6">
    <location>
        <begin position="136"/>
        <end position="157"/>
    </location>
</feature>
<keyword evidence="8" id="KW-1185">Reference proteome</keyword>
<dbReference type="Pfam" id="PF09815">
    <property type="entry name" value="XK-related"/>
    <property type="match status" value="1"/>
</dbReference>
<evidence type="ECO:0000313" key="7">
    <source>
        <dbReference type="EMBL" id="KAK7922504.1"/>
    </source>
</evidence>
<sequence length="176" mass="20000">MEVPVQERDISEIDPQECVRLEENDRELSRVHPPFSVVLTTVLYCAEFISAAIVCSMYHKSADNTWMGFTLTFMLVPAVIIQLTLIFIHRDLGRDRPLVLFLHLLLLGPVIRCVEALVMYFKAGKEEEPYVTIQEVPLMIIALISITYGALVCNILAIQIRYDDFKVACVQRPTSA</sequence>
<keyword evidence="3 6" id="KW-0812">Transmembrane</keyword>
<gene>
    <name evidence="7" type="ORF">WMY93_009406</name>
</gene>
<feature type="transmembrane region" description="Helical" evidence="6">
    <location>
        <begin position="65"/>
        <end position="88"/>
    </location>
</feature>